<evidence type="ECO:0000313" key="2">
    <source>
        <dbReference type="Proteomes" id="UP000192501"/>
    </source>
</evidence>
<proteinExistence type="predicted"/>
<name>A0A1X0QF51_9MICR</name>
<sequence length="73" mass="8378">MNIKKLKDLFYIKDNVDIIDNKIVKTNSVINCLNSLIFNIKNNIPTLLIGETGTGKTTMIEYLCNYAKELFHI</sequence>
<dbReference type="Pfam" id="PF12775">
    <property type="entry name" value="AAA_7"/>
    <property type="match status" value="1"/>
</dbReference>
<dbReference type="VEuPathDB" id="MicrosporidiaDB:HERIO_1134"/>
<dbReference type="Proteomes" id="UP000192501">
    <property type="component" value="Unassembled WGS sequence"/>
</dbReference>
<gene>
    <name evidence="1" type="ORF">A0H76_2533</name>
</gene>
<dbReference type="SUPFAM" id="SSF52540">
    <property type="entry name" value="P-loop containing nucleoside triphosphate hydrolases"/>
    <property type="match status" value="1"/>
</dbReference>
<dbReference type="VEuPathDB" id="MicrosporidiaDB:A0H76_2533"/>
<accession>A0A1X0QF51</accession>
<protein>
    <submittedName>
        <fullName evidence="1">Uncharacterized protein</fullName>
    </submittedName>
</protein>
<dbReference type="Gene3D" id="3.40.50.300">
    <property type="entry name" value="P-loop containing nucleotide triphosphate hydrolases"/>
    <property type="match status" value="1"/>
</dbReference>
<dbReference type="AlphaFoldDB" id="A0A1X0QF51"/>
<evidence type="ECO:0000313" key="1">
    <source>
        <dbReference type="EMBL" id="ORD98421.1"/>
    </source>
</evidence>
<comment type="caution">
    <text evidence="1">The sequence shown here is derived from an EMBL/GenBank/DDBJ whole genome shotgun (WGS) entry which is preliminary data.</text>
</comment>
<organism evidence="1 2">
    <name type="scientific">Hepatospora eriocheir</name>
    <dbReference type="NCBI Taxonomy" id="1081669"/>
    <lineage>
        <taxon>Eukaryota</taxon>
        <taxon>Fungi</taxon>
        <taxon>Fungi incertae sedis</taxon>
        <taxon>Microsporidia</taxon>
        <taxon>Hepatosporidae</taxon>
        <taxon>Hepatospora</taxon>
    </lineage>
</organism>
<dbReference type="InterPro" id="IPR027417">
    <property type="entry name" value="P-loop_NTPase"/>
</dbReference>
<dbReference type="EMBL" id="LTAI01000703">
    <property type="protein sequence ID" value="ORD98421.1"/>
    <property type="molecule type" value="Genomic_DNA"/>
</dbReference>
<reference evidence="1 2" key="1">
    <citation type="journal article" date="2017" name="Environ. Microbiol.">
        <title>Decay of the glycolytic pathway and adaptation to intranuclear parasitism within Enterocytozoonidae microsporidia.</title>
        <authorList>
            <person name="Wiredu Boakye D."/>
            <person name="Jaroenlak P."/>
            <person name="Prachumwat A."/>
            <person name="Williams T.A."/>
            <person name="Bateman K.S."/>
            <person name="Itsathitphaisarn O."/>
            <person name="Sritunyalucksana K."/>
            <person name="Paszkiewicz K.H."/>
            <person name="Moore K.A."/>
            <person name="Stentiford G.D."/>
            <person name="Williams B.A."/>
        </authorList>
    </citation>
    <scope>NUCLEOTIDE SEQUENCE [LARGE SCALE GENOMIC DNA]</scope>
    <source>
        <strain evidence="2">canceri</strain>
    </source>
</reference>